<keyword evidence="6 8" id="KW-0012">Acyltransferase</keyword>
<dbReference type="AlphaFoldDB" id="A0A347W8R2"/>
<dbReference type="Gene3D" id="3.30.420.40">
    <property type="match status" value="2"/>
</dbReference>
<dbReference type="Proteomes" id="UP000264120">
    <property type="component" value="Chromosome"/>
</dbReference>
<dbReference type="PANTHER" id="PTHR11735:SF6">
    <property type="entry name" value="TRNA N6-ADENOSINE THREONYLCARBAMOYLTRANSFERASE, MITOCHONDRIAL"/>
    <property type="match status" value="1"/>
</dbReference>
<keyword evidence="3 8" id="KW-0819">tRNA processing</keyword>
<comment type="cofactor">
    <cofactor evidence="8">
        <name>Fe(2+)</name>
        <dbReference type="ChEBI" id="CHEBI:29033"/>
    </cofactor>
    <text evidence="8">Binds 1 Fe(2+) ion per subunit.</text>
</comment>
<dbReference type="PRINTS" id="PR00789">
    <property type="entry name" value="OSIALOPTASE"/>
</dbReference>
<feature type="binding site" evidence="8">
    <location>
        <position position="126"/>
    </location>
    <ligand>
        <name>Fe cation</name>
        <dbReference type="ChEBI" id="CHEBI:24875"/>
    </ligand>
</feature>
<evidence type="ECO:0000259" key="9">
    <source>
        <dbReference type="Pfam" id="PF00814"/>
    </source>
</evidence>
<evidence type="ECO:0000256" key="4">
    <source>
        <dbReference type="ARBA" id="ARBA00022723"/>
    </source>
</evidence>
<keyword evidence="5 8" id="KW-0408">Iron</keyword>
<comment type="function">
    <text evidence="8">Required for the formation of a threonylcarbamoyl group on adenosine at position 37 (t(6)A37) in tRNAs that read codons beginning with adenine. Is involved in the transfer of the threonylcarbamoyl moiety of threonylcarbamoyl-AMP (TC-AMP) to the N6 group of A37, together with TsaE and TsaB. TsaD likely plays a direct catalytic role in this reaction.</text>
</comment>
<evidence type="ECO:0000256" key="2">
    <source>
        <dbReference type="ARBA" id="ARBA00022679"/>
    </source>
</evidence>
<dbReference type="EMBL" id="CP023036">
    <property type="protein sequence ID" value="AXY21255.1"/>
    <property type="molecule type" value="Genomic_DNA"/>
</dbReference>
<sequence length="374" mass="38916">MPDATQTPPEMPTPVMAIESSCDDTACAIVTTDGRILAETTLSQSGHVPFGGVVPEIAARAHLSALPALVRDTLAAANLQPHDLGAIAASCGPGLIGGLIVGADMGKGMAIALDRPFIAVNHIEAHALTARLPGIAPNGAPFPYLLLLVSGGHCQCIAVEGVGHYRRLGGTIDDAAGEAFDKVAKMLGLGWPGGPAVEQLAREGDPHAVALPRPLMGRAGCDFSFSGLKTAVAQKLPTEVRTALSRQQAADLAASFQQAVSDIVIDRLGHALEMMERPTTLVVAGGVAANGVLRARLREFASAHDLPFAAPPLRLCTDNAVMVAWAAIETMHARRDLGLPIPDDIAMRPRPRWPLSEMAARMTVDDTVLIPAGA</sequence>
<evidence type="ECO:0000256" key="6">
    <source>
        <dbReference type="ARBA" id="ARBA00023315"/>
    </source>
</evidence>
<feature type="binding site" evidence="8">
    <location>
        <begin position="148"/>
        <end position="152"/>
    </location>
    <ligand>
        <name>substrate</name>
    </ligand>
</feature>
<dbReference type="HAMAP" id="MF_01445">
    <property type="entry name" value="TsaD"/>
    <property type="match status" value="1"/>
</dbReference>
<dbReference type="InterPro" id="IPR017861">
    <property type="entry name" value="KAE1/TsaD"/>
</dbReference>
<dbReference type="NCBIfam" id="TIGR03723">
    <property type="entry name" value="T6A_TsaD_YgjD"/>
    <property type="match status" value="1"/>
</dbReference>
<dbReference type="GO" id="GO:0002949">
    <property type="term" value="P:tRNA threonylcarbamoyladenosine modification"/>
    <property type="evidence" value="ECO:0007669"/>
    <property type="project" value="UniProtKB-UniRule"/>
</dbReference>
<dbReference type="GO" id="GO:0061711">
    <property type="term" value="F:tRNA N(6)-L-threonylcarbamoyladenine synthase activity"/>
    <property type="evidence" value="ECO:0007669"/>
    <property type="project" value="UniProtKB-EC"/>
</dbReference>
<feature type="binding site" evidence="8">
    <location>
        <position position="181"/>
    </location>
    <ligand>
        <name>substrate</name>
    </ligand>
</feature>
<evidence type="ECO:0000256" key="1">
    <source>
        <dbReference type="ARBA" id="ARBA00022490"/>
    </source>
</evidence>
<keyword evidence="4 8" id="KW-0479">Metal-binding</keyword>
<feature type="domain" description="Gcp-like" evidence="9">
    <location>
        <begin position="36"/>
        <end position="325"/>
    </location>
</feature>
<reference evidence="10 11" key="1">
    <citation type="submission" date="2017-08" db="EMBL/GenBank/DDBJ databases">
        <title>Complete genome sequence of Gluconacetobacter saccharivorans CV1 isolated from Fermented Vinegar.</title>
        <authorList>
            <person name="Kim S.-Y."/>
        </authorList>
    </citation>
    <scope>NUCLEOTIDE SEQUENCE [LARGE SCALE GENOMIC DNA]</scope>
    <source>
        <strain evidence="10 11">CV1</strain>
    </source>
</reference>
<protein>
    <recommendedName>
        <fullName evidence="8">tRNA N6-adenosine threonylcarbamoyltransferase</fullName>
        <ecNumber evidence="8">2.3.1.234</ecNumber>
    </recommendedName>
    <alternativeName>
        <fullName evidence="8">N6-L-threonylcarbamoyladenine synthase</fullName>
        <shortName evidence="8">t(6)A synthase</shortName>
    </alternativeName>
    <alternativeName>
        <fullName evidence="8">t(6)A37 threonylcarbamoyladenosine biosynthesis protein TsaD</fullName>
    </alternativeName>
    <alternativeName>
        <fullName evidence="8">tRNA threonylcarbamoyladenosine biosynthesis protein TsaD</fullName>
    </alternativeName>
</protein>
<dbReference type="Pfam" id="PF00814">
    <property type="entry name" value="TsaD"/>
    <property type="match status" value="1"/>
</dbReference>
<proteinExistence type="inferred from homology"/>
<dbReference type="EC" id="2.3.1.234" evidence="8"/>
<dbReference type="GO" id="GO:0005737">
    <property type="term" value="C:cytoplasm"/>
    <property type="evidence" value="ECO:0007669"/>
    <property type="project" value="UniProtKB-SubCell"/>
</dbReference>
<feature type="binding site" evidence="8">
    <location>
        <position position="194"/>
    </location>
    <ligand>
        <name>substrate</name>
    </ligand>
</feature>
<keyword evidence="1 8" id="KW-0963">Cytoplasm</keyword>
<comment type="subcellular location">
    <subcellularLocation>
        <location evidence="8">Cytoplasm</location>
    </subcellularLocation>
</comment>
<evidence type="ECO:0000256" key="7">
    <source>
        <dbReference type="ARBA" id="ARBA00048117"/>
    </source>
</evidence>
<accession>A0A347W8R2</accession>
<dbReference type="PROSITE" id="PS01016">
    <property type="entry name" value="GLYCOPROTEASE"/>
    <property type="match status" value="1"/>
</dbReference>
<dbReference type="InterPro" id="IPR000905">
    <property type="entry name" value="Gcp-like_dom"/>
</dbReference>
<comment type="catalytic activity">
    <reaction evidence="7 8">
        <text>L-threonylcarbamoyladenylate + adenosine(37) in tRNA = N(6)-L-threonylcarbamoyladenosine(37) in tRNA + AMP + H(+)</text>
        <dbReference type="Rhea" id="RHEA:37059"/>
        <dbReference type="Rhea" id="RHEA-COMP:10162"/>
        <dbReference type="Rhea" id="RHEA-COMP:10163"/>
        <dbReference type="ChEBI" id="CHEBI:15378"/>
        <dbReference type="ChEBI" id="CHEBI:73682"/>
        <dbReference type="ChEBI" id="CHEBI:74411"/>
        <dbReference type="ChEBI" id="CHEBI:74418"/>
        <dbReference type="ChEBI" id="CHEBI:456215"/>
        <dbReference type="EC" id="2.3.1.234"/>
    </reaction>
</comment>
<evidence type="ECO:0000313" key="11">
    <source>
        <dbReference type="Proteomes" id="UP000264120"/>
    </source>
</evidence>
<dbReference type="NCBIfam" id="TIGR00329">
    <property type="entry name" value="gcp_kae1"/>
    <property type="match status" value="1"/>
</dbReference>
<dbReference type="InterPro" id="IPR017860">
    <property type="entry name" value="Peptidase_M22_CS"/>
</dbReference>
<dbReference type="CDD" id="cd24133">
    <property type="entry name" value="ASKHA_NBD_TsaD_bac"/>
    <property type="match status" value="1"/>
</dbReference>
<feature type="binding site" evidence="8">
    <location>
        <position position="122"/>
    </location>
    <ligand>
        <name>Fe cation</name>
        <dbReference type="ChEBI" id="CHEBI:24875"/>
    </ligand>
</feature>
<dbReference type="InterPro" id="IPR022450">
    <property type="entry name" value="TsaD"/>
</dbReference>
<dbReference type="GO" id="GO:0005506">
    <property type="term" value="F:iron ion binding"/>
    <property type="evidence" value="ECO:0007669"/>
    <property type="project" value="UniProtKB-UniRule"/>
</dbReference>
<dbReference type="FunFam" id="3.30.420.40:FF:000040">
    <property type="entry name" value="tRNA N6-adenosine threonylcarbamoyltransferase"/>
    <property type="match status" value="1"/>
</dbReference>
<dbReference type="InterPro" id="IPR043129">
    <property type="entry name" value="ATPase_NBD"/>
</dbReference>
<feature type="binding site" evidence="8">
    <location>
        <position position="318"/>
    </location>
    <ligand>
        <name>Fe cation</name>
        <dbReference type="ChEBI" id="CHEBI:24875"/>
    </ligand>
</feature>
<dbReference type="OrthoDB" id="9806197at2"/>
<feature type="binding site" evidence="8">
    <location>
        <position position="198"/>
    </location>
    <ligand>
        <name>substrate</name>
    </ligand>
</feature>
<organism evidence="10 11">
    <name type="scientific">Komagataeibacter saccharivorans</name>
    <dbReference type="NCBI Taxonomy" id="265959"/>
    <lineage>
        <taxon>Bacteria</taxon>
        <taxon>Pseudomonadati</taxon>
        <taxon>Pseudomonadota</taxon>
        <taxon>Alphaproteobacteria</taxon>
        <taxon>Acetobacterales</taxon>
        <taxon>Acetobacteraceae</taxon>
        <taxon>Komagataeibacter</taxon>
    </lineage>
</organism>
<feature type="binding site" evidence="8">
    <location>
        <position position="290"/>
    </location>
    <ligand>
        <name>substrate</name>
    </ligand>
</feature>
<evidence type="ECO:0000256" key="3">
    <source>
        <dbReference type="ARBA" id="ARBA00022694"/>
    </source>
</evidence>
<dbReference type="SUPFAM" id="SSF53067">
    <property type="entry name" value="Actin-like ATPase domain"/>
    <property type="match status" value="1"/>
</dbReference>
<evidence type="ECO:0000256" key="8">
    <source>
        <dbReference type="HAMAP-Rule" id="MF_01445"/>
    </source>
</evidence>
<dbReference type="PANTHER" id="PTHR11735">
    <property type="entry name" value="TRNA N6-ADENOSINE THREONYLCARBAMOYLTRANSFERASE"/>
    <property type="match status" value="1"/>
</dbReference>
<evidence type="ECO:0000313" key="10">
    <source>
        <dbReference type="EMBL" id="AXY21255.1"/>
    </source>
</evidence>
<dbReference type="RefSeq" id="WP_118962418.1">
    <property type="nucleotide sequence ID" value="NZ_CP023036.1"/>
</dbReference>
<keyword evidence="11" id="KW-1185">Reference proteome</keyword>
<name>A0A347W8R2_9PROT</name>
<gene>
    <name evidence="8 10" type="primary">tsaD</name>
    <name evidence="10" type="ORF">CD178_00436</name>
</gene>
<dbReference type="KEGG" id="ksc:CD178_00436"/>
<comment type="similarity">
    <text evidence="8">Belongs to the KAE1 / TsaD family.</text>
</comment>
<keyword evidence="2 8" id="KW-0808">Transferase</keyword>
<evidence type="ECO:0000256" key="5">
    <source>
        <dbReference type="ARBA" id="ARBA00023004"/>
    </source>
</evidence>